<name>A0A062UFW8_9PROT</name>
<dbReference type="RefSeq" id="WP_034794911.1">
    <property type="nucleotide sequence ID" value="NZ_AWFF01000032.1"/>
</dbReference>
<reference evidence="3 4" key="1">
    <citation type="journal article" date="2014" name="Antonie Van Leeuwenhoek">
        <title>Hyphomonas beringensis sp. nov. and Hyphomonas chukchiensis sp. nov., isolated from surface seawater of the Bering Sea and Chukchi Sea.</title>
        <authorList>
            <person name="Li C."/>
            <person name="Lai Q."/>
            <person name="Li G."/>
            <person name="Dong C."/>
            <person name="Wang J."/>
            <person name="Liao Y."/>
            <person name="Shao Z."/>
        </authorList>
    </citation>
    <scope>NUCLEOTIDE SEQUENCE [LARGE SCALE GENOMIC DNA]</scope>
    <source>
        <strain evidence="3 4">25B14_1</strain>
    </source>
</reference>
<dbReference type="SUPFAM" id="SSF55811">
    <property type="entry name" value="Nudix"/>
    <property type="match status" value="1"/>
</dbReference>
<evidence type="ECO:0000256" key="1">
    <source>
        <dbReference type="ARBA" id="ARBA00022801"/>
    </source>
</evidence>
<accession>A0A062UFW8</accession>
<comment type="caution">
    <text evidence="3">The sequence shown here is derived from an EMBL/GenBank/DDBJ whole genome shotgun (WGS) entry which is preliminary data.</text>
</comment>
<protein>
    <recommendedName>
        <fullName evidence="2">Nudix hydrolase domain-containing protein</fullName>
    </recommendedName>
</protein>
<gene>
    <name evidence="3" type="ORF">HY29_02085</name>
</gene>
<dbReference type="PATRIC" id="fig|1280946.3.peg.1488"/>
<sequence length="149" mass="16161">MGFGREAREAVPAVGTVCFKGNDVLLIQRGTKPLKGDWSLPGGRIEPGERAAEAALRELHEETCVEARIVGLVDVVDGIFHSRTSGDVTRHYVLFDFAAVWTAGEPCAGDDAAHAEWISPERLANLPLWDETRRIIDAARQIILDSAGA</sequence>
<proteinExistence type="predicted"/>
<keyword evidence="4" id="KW-1185">Reference proteome</keyword>
<dbReference type="STRING" id="1280946.HY29_02085"/>
<dbReference type="Gene3D" id="3.90.79.10">
    <property type="entry name" value="Nucleoside Triphosphate Pyrophosphohydrolase"/>
    <property type="match status" value="1"/>
</dbReference>
<dbReference type="GO" id="GO:0016787">
    <property type="term" value="F:hydrolase activity"/>
    <property type="evidence" value="ECO:0007669"/>
    <property type="project" value="UniProtKB-KW"/>
</dbReference>
<dbReference type="PRINTS" id="PR00502">
    <property type="entry name" value="NUDIXFAMILY"/>
</dbReference>
<dbReference type="AlphaFoldDB" id="A0A062UFW8"/>
<dbReference type="PROSITE" id="PS51462">
    <property type="entry name" value="NUDIX"/>
    <property type="match status" value="1"/>
</dbReference>
<dbReference type="CDD" id="cd04673">
    <property type="entry name" value="NUDIX_ADPRase"/>
    <property type="match status" value="1"/>
</dbReference>
<dbReference type="InterPro" id="IPR020476">
    <property type="entry name" value="Nudix_hydrolase"/>
</dbReference>
<keyword evidence="1" id="KW-0378">Hydrolase</keyword>
<dbReference type="InterPro" id="IPR000086">
    <property type="entry name" value="NUDIX_hydrolase_dom"/>
</dbReference>
<evidence type="ECO:0000313" key="3">
    <source>
        <dbReference type="EMBL" id="KCZ55020.1"/>
    </source>
</evidence>
<dbReference type="Proteomes" id="UP000027037">
    <property type="component" value="Unassembled WGS sequence"/>
</dbReference>
<dbReference type="InterPro" id="IPR015797">
    <property type="entry name" value="NUDIX_hydrolase-like_dom_sf"/>
</dbReference>
<dbReference type="Pfam" id="PF00293">
    <property type="entry name" value="NUDIX"/>
    <property type="match status" value="1"/>
</dbReference>
<dbReference type="PANTHER" id="PTHR43736">
    <property type="entry name" value="ADP-RIBOSE PYROPHOSPHATASE"/>
    <property type="match status" value="1"/>
</dbReference>
<feature type="domain" description="Nudix hydrolase" evidence="2">
    <location>
        <begin position="9"/>
        <end position="141"/>
    </location>
</feature>
<evidence type="ECO:0000313" key="4">
    <source>
        <dbReference type="Proteomes" id="UP000027037"/>
    </source>
</evidence>
<organism evidence="3 4">
    <name type="scientific">Hyphomonas beringensis</name>
    <dbReference type="NCBI Taxonomy" id="1280946"/>
    <lineage>
        <taxon>Bacteria</taxon>
        <taxon>Pseudomonadati</taxon>
        <taxon>Pseudomonadota</taxon>
        <taxon>Alphaproteobacteria</taxon>
        <taxon>Hyphomonadales</taxon>
        <taxon>Hyphomonadaceae</taxon>
        <taxon>Hyphomonas</taxon>
    </lineage>
</organism>
<dbReference type="eggNOG" id="COG1051">
    <property type="taxonomic scope" value="Bacteria"/>
</dbReference>
<dbReference type="OrthoDB" id="9761969at2"/>
<dbReference type="EMBL" id="AWFF01000032">
    <property type="protein sequence ID" value="KCZ55020.1"/>
    <property type="molecule type" value="Genomic_DNA"/>
</dbReference>
<evidence type="ECO:0000259" key="2">
    <source>
        <dbReference type="PROSITE" id="PS51462"/>
    </source>
</evidence>
<dbReference type="PANTHER" id="PTHR43736:SF1">
    <property type="entry name" value="DIHYDRONEOPTERIN TRIPHOSPHATE DIPHOSPHATASE"/>
    <property type="match status" value="1"/>
</dbReference>